<dbReference type="InterPro" id="IPR009000">
    <property type="entry name" value="Transl_B-barrel_sf"/>
</dbReference>
<feature type="compositionally biased region" description="Basic and acidic residues" evidence="12">
    <location>
        <begin position="93"/>
        <end position="219"/>
    </location>
</feature>
<feature type="region of interest" description="G-domain" evidence="9">
    <location>
        <begin position="398"/>
        <end position="546"/>
    </location>
</feature>
<keyword evidence="6 9" id="KW-0547">Nucleotide-binding</keyword>
<dbReference type="InterPro" id="IPR027417">
    <property type="entry name" value="P-loop_NTPase"/>
</dbReference>
<dbReference type="SUPFAM" id="SSF50447">
    <property type="entry name" value="Translation proteins"/>
    <property type="match status" value="2"/>
</dbReference>
<dbReference type="Pfam" id="PF11987">
    <property type="entry name" value="IF-2"/>
    <property type="match status" value="1"/>
</dbReference>
<dbReference type="CDD" id="cd01887">
    <property type="entry name" value="IF2_eIF5B"/>
    <property type="match status" value="1"/>
</dbReference>
<evidence type="ECO:0000256" key="11">
    <source>
        <dbReference type="RuleBase" id="RU000645"/>
    </source>
</evidence>
<keyword evidence="8 9" id="KW-0342">GTP-binding</keyword>
<proteinExistence type="inferred from homology"/>
<dbReference type="PROSITE" id="PS51722">
    <property type="entry name" value="G_TR_2"/>
    <property type="match status" value="1"/>
</dbReference>
<dbReference type="InterPro" id="IPR005225">
    <property type="entry name" value="Small_GTP-bd"/>
</dbReference>
<evidence type="ECO:0000256" key="3">
    <source>
        <dbReference type="ARBA" id="ARBA00020675"/>
    </source>
</evidence>
<evidence type="ECO:0000256" key="12">
    <source>
        <dbReference type="SAM" id="MobiDB-lite"/>
    </source>
</evidence>
<evidence type="ECO:0000256" key="4">
    <source>
        <dbReference type="ARBA" id="ARBA00022490"/>
    </source>
</evidence>
<comment type="similarity">
    <text evidence="2 9 10">Belongs to the TRAFAC class translation factor GTPase superfamily. Classic translation factor GTPase family. IF-2 subfamily.</text>
</comment>
<dbReference type="InterPro" id="IPR023115">
    <property type="entry name" value="TIF_IF2_dom3"/>
</dbReference>
<dbReference type="InterPro" id="IPR006847">
    <property type="entry name" value="IF2_N"/>
</dbReference>
<feature type="domain" description="Tr-type G" evidence="13">
    <location>
        <begin position="395"/>
        <end position="564"/>
    </location>
</feature>
<keyword evidence="5 9" id="KW-0396">Initiation factor</keyword>
<dbReference type="PANTHER" id="PTHR43381:SF5">
    <property type="entry name" value="TR-TYPE G DOMAIN-CONTAINING PROTEIN"/>
    <property type="match status" value="1"/>
</dbReference>
<feature type="binding site" evidence="9">
    <location>
        <begin position="404"/>
        <end position="411"/>
    </location>
    <ligand>
        <name>GTP</name>
        <dbReference type="ChEBI" id="CHEBI:37565"/>
    </ligand>
</feature>
<dbReference type="GO" id="GO:0097216">
    <property type="term" value="F:guanosine tetraphosphate binding"/>
    <property type="evidence" value="ECO:0007669"/>
    <property type="project" value="UniProtKB-ARBA"/>
</dbReference>
<dbReference type="FunFam" id="2.40.30.10:FF:000007">
    <property type="entry name" value="Translation initiation factor IF-2"/>
    <property type="match status" value="1"/>
</dbReference>
<evidence type="ECO:0000256" key="10">
    <source>
        <dbReference type="RuleBase" id="RU000644"/>
    </source>
</evidence>
<gene>
    <name evidence="9 14" type="primary">infB</name>
    <name evidence="14" type="ORF">NCTC9601_04127</name>
</gene>
<comment type="subcellular location">
    <subcellularLocation>
        <location evidence="1 9 11">Cytoplasm</location>
    </subcellularLocation>
</comment>
<dbReference type="PANTHER" id="PTHR43381">
    <property type="entry name" value="TRANSLATION INITIATION FACTOR IF-2-RELATED"/>
    <property type="match status" value="1"/>
</dbReference>
<dbReference type="GO" id="GO:0005525">
    <property type="term" value="F:GTP binding"/>
    <property type="evidence" value="ECO:0007669"/>
    <property type="project" value="UniProtKB-KW"/>
</dbReference>
<name>A0A2X3CHT1_KLEPN</name>
<dbReference type="Proteomes" id="UP000251123">
    <property type="component" value="Unassembled WGS sequence"/>
</dbReference>
<evidence type="ECO:0000256" key="6">
    <source>
        <dbReference type="ARBA" id="ARBA00022741"/>
    </source>
</evidence>
<dbReference type="PROSITE" id="PS01176">
    <property type="entry name" value="IF2"/>
    <property type="match status" value="1"/>
</dbReference>
<dbReference type="InterPro" id="IPR044145">
    <property type="entry name" value="IF2_II"/>
</dbReference>
<evidence type="ECO:0000256" key="2">
    <source>
        <dbReference type="ARBA" id="ARBA00007733"/>
    </source>
</evidence>
<keyword evidence="4 9" id="KW-0963">Cytoplasm</keyword>
<keyword evidence="7 9" id="KW-0648">Protein biosynthesis</keyword>
<dbReference type="Pfam" id="PF04760">
    <property type="entry name" value="IF2_N"/>
    <property type="match status" value="2"/>
</dbReference>
<evidence type="ECO:0000313" key="15">
    <source>
        <dbReference type="Proteomes" id="UP000251123"/>
    </source>
</evidence>
<accession>A0A2X3CHT1</accession>
<evidence type="ECO:0000256" key="9">
    <source>
        <dbReference type="HAMAP-Rule" id="MF_00100"/>
    </source>
</evidence>
<dbReference type="AlphaFoldDB" id="A0A2X3CHT1"/>
<evidence type="ECO:0000256" key="7">
    <source>
        <dbReference type="ARBA" id="ARBA00022917"/>
    </source>
</evidence>
<dbReference type="GO" id="GO:0003743">
    <property type="term" value="F:translation initiation factor activity"/>
    <property type="evidence" value="ECO:0007669"/>
    <property type="project" value="UniProtKB-UniRule"/>
</dbReference>
<evidence type="ECO:0000313" key="14">
    <source>
        <dbReference type="EMBL" id="SQC16512.1"/>
    </source>
</evidence>
<evidence type="ECO:0000259" key="13">
    <source>
        <dbReference type="PROSITE" id="PS51722"/>
    </source>
</evidence>
<dbReference type="NCBIfam" id="TIGR00487">
    <property type="entry name" value="IF-2"/>
    <property type="match status" value="1"/>
</dbReference>
<feature type="compositionally biased region" description="Basic residues" evidence="12">
    <location>
        <begin position="256"/>
        <end position="271"/>
    </location>
</feature>
<dbReference type="Pfam" id="PF22042">
    <property type="entry name" value="EF-G_D2"/>
    <property type="match status" value="1"/>
</dbReference>
<evidence type="ECO:0000256" key="1">
    <source>
        <dbReference type="ARBA" id="ARBA00004496"/>
    </source>
</evidence>
<dbReference type="Gene3D" id="3.40.50.10050">
    <property type="entry name" value="Translation initiation factor IF- 2, domain 3"/>
    <property type="match status" value="1"/>
</dbReference>
<reference evidence="14 15" key="1">
    <citation type="submission" date="2018-06" db="EMBL/GenBank/DDBJ databases">
        <authorList>
            <consortium name="Pathogen Informatics"/>
            <person name="Doyle S."/>
        </authorList>
    </citation>
    <scope>NUCLEOTIDE SEQUENCE [LARGE SCALE GENOMIC DNA]</scope>
    <source>
        <strain evidence="14 15">NCTC9601</strain>
    </source>
</reference>
<dbReference type="FunFam" id="3.30.56.50:FF:000001">
    <property type="entry name" value="Translation initiation factor IF-2"/>
    <property type="match status" value="1"/>
</dbReference>
<feature type="compositionally biased region" description="Basic and acidic residues" evidence="12">
    <location>
        <begin position="272"/>
        <end position="285"/>
    </location>
</feature>
<dbReference type="InterPro" id="IPR053905">
    <property type="entry name" value="EF-G-like_DII"/>
</dbReference>
<evidence type="ECO:0000256" key="8">
    <source>
        <dbReference type="ARBA" id="ARBA00023134"/>
    </source>
</evidence>
<dbReference type="GO" id="GO:0005829">
    <property type="term" value="C:cytosol"/>
    <property type="evidence" value="ECO:0007669"/>
    <property type="project" value="TreeGrafter"/>
</dbReference>
<dbReference type="EMBL" id="UASN01000022">
    <property type="protein sequence ID" value="SQC16512.1"/>
    <property type="molecule type" value="Genomic_DNA"/>
</dbReference>
<dbReference type="InterPro" id="IPR004161">
    <property type="entry name" value="EFTu-like_2"/>
</dbReference>
<dbReference type="InterPro" id="IPR000178">
    <property type="entry name" value="TF_IF2_bacterial-like"/>
</dbReference>
<dbReference type="Gene3D" id="3.40.50.300">
    <property type="entry name" value="P-loop containing nucleotide triphosphate hydrolases"/>
    <property type="match status" value="1"/>
</dbReference>
<dbReference type="FunFam" id="2.40.30.10:FF:000008">
    <property type="entry name" value="Translation initiation factor IF-2"/>
    <property type="match status" value="1"/>
</dbReference>
<dbReference type="Gene3D" id="2.40.30.10">
    <property type="entry name" value="Translation factors"/>
    <property type="match status" value="2"/>
</dbReference>
<dbReference type="InterPro" id="IPR000795">
    <property type="entry name" value="T_Tr_GTP-bd_dom"/>
</dbReference>
<dbReference type="InterPro" id="IPR013575">
    <property type="entry name" value="IF2_assoc_dom_bac"/>
</dbReference>
<sequence>MTDVTIKALASEIQTSVDRLIQQFADAGIRKSADDSVTSQEKQTLLTHLNREHGSAPDKLTLQRKTRSTLNIPGTGGKSKSVQIEVRKKRTFVKRDPQEAERLAAEEQAQREAEEQARREAEEAAKREAQLKAEREAAEQAKREVADKAKREAAEKDKVSNQHTDEMTKTAQAEKIRRENEAAELKRKSEEEARRKLEEEARRVAEEARRMAEENEKNWSETSDSPEDSSDYHVTTSQHARQAEDDNDREVEGGRGRSRSSKAARPAKKGNKHAESKADREEARAAVRGGKGGKHRKGSALQQGFQKPSQAVNRDVVIGETITVGELANKMAVKGSQVIKAMMKLGAMATINQVIDQETAQLVAEEMGHKVILRRENELEEAVMSDRDTGAAAEPRAPVVTIMGHVDHGKTSLLDYIRSTKVASGEAGGITQHIGAYHVETDNGMITFLDTPGHAAFTSMRARGAQATDIVVLVVAADDGVMPQTIEAIQHAKAAQVPVVVAVNKIDKPEADPDRVKNELSQYGILPEEWGGESQFVHVSAKAGTGIDDLLDAILLQAEVLELKAVRNGMASGAVIESFLDKGRGPVATVLVREGTLHKGDIVLCGFEYGRVRAMRDELGREVLEAGPSIPVEILGLSGVPAAGDEVTVVRDEKKAREVALYRQGKFREVKLARQQKSKLENMFANMTEGEVHEVNIVLKADVQGSVEAISDSLLKLSTDEVKVKIIGSGVGGITETDATLAAASNAILVGFNVRADASARKVIEAESLDLRYYSVIYNLIDEVKAAMSGMLSPELKQQIIGLAEVRDVFKSPKFGAIAGCMVTEGTIKRHNPIRVLRDNVVIYEGELESLRRFKDDVNEVRNGMECGIGVKNYNDVRVGDMIEVFEIIEIQRSID</sequence>
<feature type="binding site" evidence="9">
    <location>
        <begin position="450"/>
        <end position="454"/>
    </location>
    <ligand>
        <name>GTP</name>
        <dbReference type="ChEBI" id="CHEBI:37565"/>
    </ligand>
</feature>
<dbReference type="NCBIfam" id="TIGR00231">
    <property type="entry name" value="small_GTP"/>
    <property type="match status" value="1"/>
</dbReference>
<dbReference type="HAMAP" id="MF_00100_B">
    <property type="entry name" value="IF_2_B"/>
    <property type="match status" value="1"/>
</dbReference>
<dbReference type="Gene3D" id="3.30.56.50">
    <property type="entry name" value="Putative DNA-binding domain, N-terminal subdomain of bacterial translation initiation factor IF2"/>
    <property type="match status" value="1"/>
</dbReference>
<dbReference type="SUPFAM" id="SSF46955">
    <property type="entry name" value="Putative DNA-binding domain"/>
    <property type="match status" value="1"/>
</dbReference>
<dbReference type="Pfam" id="PF03144">
    <property type="entry name" value="GTP_EFTU_D2"/>
    <property type="match status" value="1"/>
</dbReference>
<dbReference type="CDD" id="cd03692">
    <property type="entry name" value="mtIF2_IVc"/>
    <property type="match status" value="1"/>
</dbReference>
<dbReference type="InterPro" id="IPR015760">
    <property type="entry name" value="TIF_IF2"/>
</dbReference>
<dbReference type="InterPro" id="IPR036925">
    <property type="entry name" value="TIF_IF2_dom3_sf"/>
</dbReference>
<feature type="binding site" evidence="9">
    <location>
        <begin position="504"/>
        <end position="507"/>
    </location>
    <ligand>
        <name>GTP</name>
        <dbReference type="ChEBI" id="CHEBI:37565"/>
    </ligand>
</feature>
<dbReference type="Pfam" id="PF00009">
    <property type="entry name" value="GTP_EFTU"/>
    <property type="match status" value="1"/>
</dbReference>
<organism evidence="14 15">
    <name type="scientific">Klebsiella pneumoniae</name>
    <dbReference type="NCBI Taxonomy" id="573"/>
    <lineage>
        <taxon>Bacteria</taxon>
        <taxon>Pseudomonadati</taxon>
        <taxon>Pseudomonadota</taxon>
        <taxon>Gammaproteobacteria</taxon>
        <taxon>Enterobacterales</taxon>
        <taxon>Enterobacteriaceae</taxon>
        <taxon>Klebsiella/Raoultella group</taxon>
        <taxon>Klebsiella</taxon>
        <taxon>Klebsiella pneumoniae complex</taxon>
    </lineage>
</organism>
<dbReference type="FunFam" id="3.40.50.10050:FF:000001">
    <property type="entry name" value="Translation initiation factor IF-2"/>
    <property type="match status" value="1"/>
</dbReference>
<evidence type="ECO:0000256" key="5">
    <source>
        <dbReference type="ARBA" id="ARBA00022540"/>
    </source>
</evidence>
<protein>
    <recommendedName>
        <fullName evidence="3 9">Translation initiation factor IF-2</fullName>
    </recommendedName>
</protein>
<dbReference type="FunFam" id="3.40.50.300:FF:000019">
    <property type="entry name" value="Translation initiation factor IF-2"/>
    <property type="match status" value="1"/>
</dbReference>
<dbReference type="GO" id="GO:0003924">
    <property type="term" value="F:GTPase activity"/>
    <property type="evidence" value="ECO:0007669"/>
    <property type="project" value="UniProtKB-UniRule"/>
</dbReference>
<dbReference type="InterPro" id="IPR009061">
    <property type="entry name" value="DNA-bd_dom_put_sf"/>
</dbReference>
<comment type="function">
    <text evidence="9 10">One of the essential components for the initiation of protein synthesis. Protects formylmethionyl-tRNA from spontaneous hydrolysis and promotes its binding to the 30S ribosomal subunits. Also involved in the hydrolysis of GTP during the formation of the 70S ribosomal complex.</text>
</comment>
<dbReference type="SUPFAM" id="SSF52540">
    <property type="entry name" value="P-loop containing nucleoside triphosphate hydrolases"/>
    <property type="match status" value="1"/>
</dbReference>
<dbReference type="Pfam" id="PF08364">
    <property type="entry name" value="IF2_assoc"/>
    <property type="match status" value="1"/>
</dbReference>
<dbReference type="SUPFAM" id="SSF52156">
    <property type="entry name" value="Initiation factor IF2/eIF5b, domain 3"/>
    <property type="match status" value="1"/>
</dbReference>
<dbReference type="CDD" id="cd03702">
    <property type="entry name" value="IF2_mtIF2_II"/>
    <property type="match status" value="1"/>
</dbReference>
<feature type="region of interest" description="Disordered" evidence="12">
    <location>
        <begin position="93"/>
        <end position="308"/>
    </location>
</feature>